<dbReference type="GO" id="GO:0008010">
    <property type="term" value="F:structural constituent of chitin-based larval cuticle"/>
    <property type="evidence" value="ECO:0007669"/>
    <property type="project" value="TreeGrafter"/>
</dbReference>
<protein>
    <submittedName>
        <fullName evidence="4">Uncharacterized protein</fullName>
    </submittedName>
</protein>
<dbReference type="InterPro" id="IPR031311">
    <property type="entry name" value="CHIT_BIND_RR_consensus"/>
</dbReference>
<keyword evidence="5" id="KW-1185">Reference proteome</keyword>
<evidence type="ECO:0000256" key="3">
    <source>
        <dbReference type="SAM" id="SignalP"/>
    </source>
</evidence>
<dbReference type="Proteomes" id="UP001286313">
    <property type="component" value="Unassembled WGS sequence"/>
</dbReference>
<dbReference type="EMBL" id="JAWQEG010000220">
    <property type="protein sequence ID" value="KAK3893192.1"/>
    <property type="molecule type" value="Genomic_DNA"/>
</dbReference>
<feature type="signal peptide" evidence="3">
    <location>
        <begin position="1"/>
        <end position="17"/>
    </location>
</feature>
<dbReference type="GO" id="GO:0062129">
    <property type="term" value="C:chitin-based extracellular matrix"/>
    <property type="evidence" value="ECO:0007669"/>
    <property type="project" value="TreeGrafter"/>
</dbReference>
<sequence length="138" mass="14543">MAEEWAVILAVVGIAVAAKLPGAPVPVVAILRSSQVNPDVLGAHSSDFEAENGIAFKFSGSEGLTGGANHVGEYSYLLEDGTVAKVTYVADENGFQPLSDLLPVAPLNPHPMPQHAIDQIEKARLEDEAKAREESAKI</sequence>
<dbReference type="AlphaFoldDB" id="A0AAE1GJU7"/>
<dbReference type="PANTHER" id="PTHR10380">
    <property type="entry name" value="CUTICLE PROTEIN"/>
    <property type="match status" value="1"/>
</dbReference>
<gene>
    <name evidence="4" type="ORF">Pcinc_002994</name>
</gene>
<dbReference type="PROSITE" id="PS00233">
    <property type="entry name" value="CHIT_BIND_RR_1"/>
    <property type="match status" value="1"/>
</dbReference>
<evidence type="ECO:0000313" key="5">
    <source>
        <dbReference type="Proteomes" id="UP001286313"/>
    </source>
</evidence>
<dbReference type="Pfam" id="PF00379">
    <property type="entry name" value="Chitin_bind_4"/>
    <property type="match status" value="1"/>
</dbReference>
<evidence type="ECO:0000313" key="4">
    <source>
        <dbReference type="EMBL" id="KAK3893192.1"/>
    </source>
</evidence>
<comment type="caution">
    <text evidence="4">The sequence shown here is derived from an EMBL/GenBank/DDBJ whole genome shotgun (WGS) entry which is preliminary data.</text>
</comment>
<evidence type="ECO:0000256" key="1">
    <source>
        <dbReference type="ARBA" id="ARBA00022460"/>
    </source>
</evidence>
<dbReference type="PROSITE" id="PS51155">
    <property type="entry name" value="CHIT_BIND_RR_2"/>
    <property type="match status" value="1"/>
</dbReference>
<dbReference type="PANTHER" id="PTHR10380:SF173">
    <property type="entry name" value="CUTICULAR PROTEIN 47EF, ISOFORM C-RELATED"/>
    <property type="match status" value="1"/>
</dbReference>
<proteinExistence type="predicted"/>
<dbReference type="InterPro" id="IPR000618">
    <property type="entry name" value="Insect_cuticle"/>
</dbReference>
<dbReference type="InterPro" id="IPR050468">
    <property type="entry name" value="Cuticle_Struct_Prot"/>
</dbReference>
<reference evidence="4" key="1">
    <citation type="submission" date="2023-10" db="EMBL/GenBank/DDBJ databases">
        <title>Genome assemblies of two species of porcelain crab, Petrolisthes cinctipes and Petrolisthes manimaculis (Anomura: Porcellanidae).</title>
        <authorList>
            <person name="Angst P."/>
        </authorList>
    </citation>
    <scope>NUCLEOTIDE SEQUENCE</scope>
    <source>
        <strain evidence="4">PB745_01</strain>
        <tissue evidence="4">Gill</tissue>
    </source>
</reference>
<organism evidence="4 5">
    <name type="scientific">Petrolisthes cinctipes</name>
    <name type="common">Flat porcelain crab</name>
    <dbReference type="NCBI Taxonomy" id="88211"/>
    <lineage>
        <taxon>Eukaryota</taxon>
        <taxon>Metazoa</taxon>
        <taxon>Ecdysozoa</taxon>
        <taxon>Arthropoda</taxon>
        <taxon>Crustacea</taxon>
        <taxon>Multicrustacea</taxon>
        <taxon>Malacostraca</taxon>
        <taxon>Eumalacostraca</taxon>
        <taxon>Eucarida</taxon>
        <taxon>Decapoda</taxon>
        <taxon>Pleocyemata</taxon>
        <taxon>Anomura</taxon>
        <taxon>Galatheoidea</taxon>
        <taxon>Porcellanidae</taxon>
        <taxon>Petrolisthes</taxon>
    </lineage>
</organism>
<keyword evidence="1 2" id="KW-0193">Cuticle</keyword>
<feature type="chain" id="PRO_5041977306" evidence="3">
    <location>
        <begin position="18"/>
        <end position="138"/>
    </location>
</feature>
<keyword evidence="3" id="KW-0732">Signal</keyword>
<name>A0AAE1GJU7_PETCI</name>
<evidence type="ECO:0000256" key="2">
    <source>
        <dbReference type="PROSITE-ProRule" id="PRU00497"/>
    </source>
</evidence>
<accession>A0AAE1GJU7</accession>